<gene>
    <name evidence="1" type="ORF">CY34DRAFT_99745</name>
</gene>
<evidence type="ECO:0000313" key="2">
    <source>
        <dbReference type="Proteomes" id="UP000054485"/>
    </source>
</evidence>
<protein>
    <submittedName>
        <fullName evidence="1">Uncharacterized protein</fullName>
    </submittedName>
</protein>
<dbReference type="OrthoDB" id="1750432at2759"/>
<name>A0A0C9ZVC4_9AGAM</name>
<reference evidence="1 2" key="1">
    <citation type="submission" date="2014-04" db="EMBL/GenBank/DDBJ databases">
        <authorList>
            <consortium name="DOE Joint Genome Institute"/>
            <person name="Kuo A."/>
            <person name="Ruytinx J."/>
            <person name="Rineau F."/>
            <person name="Colpaert J."/>
            <person name="Kohler A."/>
            <person name="Nagy L.G."/>
            <person name="Floudas D."/>
            <person name="Copeland A."/>
            <person name="Barry K.W."/>
            <person name="Cichocki N."/>
            <person name="Veneault-Fourrey C."/>
            <person name="LaButti K."/>
            <person name="Lindquist E.A."/>
            <person name="Lipzen A."/>
            <person name="Lundell T."/>
            <person name="Morin E."/>
            <person name="Murat C."/>
            <person name="Sun H."/>
            <person name="Tunlid A."/>
            <person name="Henrissat B."/>
            <person name="Grigoriev I.V."/>
            <person name="Hibbett D.S."/>
            <person name="Martin F."/>
            <person name="Nordberg H.P."/>
            <person name="Cantor M.N."/>
            <person name="Hua S.X."/>
        </authorList>
    </citation>
    <scope>NUCLEOTIDE SEQUENCE [LARGE SCALE GENOMIC DNA]</scope>
    <source>
        <strain evidence="1 2">UH-Slu-Lm8-n1</strain>
    </source>
</reference>
<dbReference type="AlphaFoldDB" id="A0A0C9ZVC4"/>
<organism evidence="1 2">
    <name type="scientific">Suillus luteus UH-Slu-Lm8-n1</name>
    <dbReference type="NCBI Taxonomy" id="930992"/>
    <lineage>
        <taxon>Eukaryota</taxon>
        <taxon>Fungi</taxon>
        <taxon>Dikarya</taxon>
        <taxon>Basidiomycota</taxon>
        <taxon>Agaricomycotina</taxon>
        <taxon>Agaricomycetes</taxon>
        <taxon>Agaricomycetidae</taxon>
        <taxon>Boletales</taxon>
        <taxon>Suillineae</taxon>
        <taxon>Suillaceae</taxon>
        <taxon>Suillus</taxon>
    </lineage>
</organism>
<reference evidence="2" key="2">
    <citation type="submission" date="2015-01" db="EMBL/GenBank/DDBJ databases">
        <title>Evolutionary Origins and Diversification of the Mycorrhizal Mutualists.</title>
        <authorList>
            <consortium name="DOE Joint Genome Institute"/>
            <consortium name="Mycorrhizal Genomics Consortium"/>
            <person name="Kohler A."/>
            <person name="Kuo A."/>
            <person name="Nagy L.G."/>
            <person name="Floudas D."/>
            <person name="Copeland A."/>
            <person name="Barry K.W."/>
            <person name="Cichocki N."/>
            <person name="Veneault-Fourrey C."/>
            <person name="LaButti K."/>
            <person name="Lindquist E.A."/>
            <person name="Lipzen A."/>
            <person name="Lundell T."/>
            <person name="Morin E."/>
            <person name="Murat C."/>
            <person name="Riley R."/>
            <person name="Ohm R."/>
            <person name="Sun H."/>
            <person name="Tunlid A."/>
            <person name="Henrissat B."/>
            <person name="Grigoriev I.V."/>
            <person name="Hibbett D.S."/>
            <person name="Martin F."/>
        </authorList>
    </citation>
    <scope>NUCLEOTIDE SEQUENCE [LARGE SCALE GENOMIC DNA]</scope>
    <source>
        <strain evidence="2">UH-Slu-Lm8-n1</strain>
    </source>
</reference>
<dbReference type="HOGENOM" id="CLU_1631127_0_0_1"/>
<sequence>MPISPERFTLYRVSDTEHVIIDREDRRDPELVVPTTYLKNPKFRLADWYAQRIGELRGLDPVLVRRWRQKVLDTRPLTMETPLATRVEQLLTARGRFPLDPPERPRKNRFECTRDADGSYWVRDRLLVYITKIPVDLLVNERFDVAKWYERRLLRAHDQLCQR</sequence>
<proteinExistence type="predicted"/>
<evidence type="ECO:0000313" key="1">
    <source>
        <dbReference type="EMBL" id="KIK33351.1"/>
    </source>
</evidence>
<dbReference type="Proteomes" id="UP000054485">
    <property type="component" value="Unassembled WGS sequence"/>
</dbReference>
<feature type="non-terminal residue" evidence="1">
    <location>
        <position position="163"/>
    </location>
</feature>
<dbReference type="EMBL" id="KN835962">
    <property type="protein sequence ID" value="KIK33351.1"/>
    <property type="molecule type" value="Genomic_DNA"/>
</dbReference>
<keyword evidence="2" id="KW-1185">Reference proteome</keyword>
<dbReference type="InParanoid" id="A0A0C9ZVC4"/>
<accession>A0A0C9ZVC4</accession>